<keyword evidence="1" id="KW-1133">Transmembrane helix</keyword>
<accession>A0A820EMS7</accession>
<proteinExistence type="predicted"/>
<reference evidence="2" key="1">
    <citation type="submission" date="2021-02" db="EMBL/GenBank/DDBJ databases">
        <authorList>
            <person name="Nowell W R."/>
        </authorList>
    </citation>
    <scope>NUCLEOTIDE SEQUENCE</scope>
</reference>
<keyword evidence="1" id="KW-0472">Membrane</keyword>
<dbReference type="Proteomes" id="UP000663836">
    <property type="component" value="Unassembled WGS sequence"/>
</dbReference>
<comment type="caution">
    <text evidence="2">The sequence shown here is derived from an EMBL/GenBank/DDBJ whole genome shotgun (WGS) entry which is preliminary data.</text>
</comment>
<name>A0A820EMS7_9BILA</name>
<sequence>EAFTAMSQFEQTRYELNSTIQTIIDNLMIEEWVIDISYKKYYEQCAPISCTYFKNDKYDWKFVLTQLIGLLGCIIMVCSFIIQNIVKFIRRRPSQNTESIS</sequence>
<gene>
    <name evidence="2" type="ORF">JBS370_LOCUS38612</name>
</gene>
<protein>
    <submittedName>
        <fullName evidence="2">Uncharacterized protein</fullName>
    </submittedName>
</protein>
<organism evidence="2 3">
    <name type="scientific">Rotaria sordida</name>
    <dbReference type="NCBI Taxonomy" id="392033"/>
    <lineage>
        <taxon>Eukaryota</taxon>
        <taxon>Metazoa</taxon>
        <taxon>Spiralia</taxon>
        <taxon>Gnathifera</taxon>
        <taxon>Rotifera</taxon>
        <taxon>Eurotatoria</taxon>
        <taxon>Bdelloidea</taxon>
        <taxon>Philodinida</taxon>
        <taxon>Philodinidae</taxon>
        <taxon>Rotaria</taxon>
    </lineage>
</organism>
<feature type="non-terminal residue" evidence="2">
    <location>
        <position position="101"/>
    </location>
</feature>
<dbReference type="AlphaFoldDB" id="A0A820EMS7"/>
<keyword evidence="1" id="KW-0812">Transmembrane</keyword>
<evidence type="ECO:0000256" key="1">
    <source>
        <dbReference type="SAM" id="Phobius"/>
    </source>
</evidence>
<feature type="transmembrane region" description="Helical" evidence="1">
    <location>
        <begin position="62"/>
        <end position="82"/>
    </location>
</feature>
<feature type="non-terminal residue" evidence="2">
    <location>
        <position position="1"/>
    </location>
</feature>
<dbReference type="EMBL" id="CAJOBD010021895">
    <property type="protein sequence ID" value="CAF4248423.1"/>
    <property type="molecule type" value="Genomic_DNA"/>
</dbReference>
<evidence type="ECO:0000313" key="3">
    <source>
        <dbReference type="Proteomes" id="UP000663836"/>
    </source>
</evidence>
<evidence type="ECO:0000313" key="2">
    <source>
        <dbReference type="EMBL" id="CAF4248423.1"/>
    </source>
</evidence>